<dbReference type="CDD" id="cd03443">
    <property type="entry name" value="PaaI_thioesterase"/>
    <property type="match status" value="1"/>
</dbReference>
<dbReference type="Gene3D" id="3.10.129.10">
    <property type="entry name" value="Hotdog Thioesterase"/>
    <property type="match status" value="1"/>
</dbReference>
<dbReference type="RefSeq" id="WP_197446704.1">
    <property type="nucleotide sequence ID" value="NZ_CP036426.1"/>
</dbReference>
<feature type="region of interest" description="Disordered" evidence="3">
    <location>
        <begin position="141"/>
        <end position="160"/>
    </location>
</feature>
<dbReference type="InterPro" id="IPR039298">
    <property type="entry name" value="ACOT13"/>
</dbReference>
<dbReference type="SUPFAM" id="SSF54637">
    <property type="entry name" value="Thioesterase/thiol ester dehydrase-isomerase"/>
    <property type="match status" value="1"/>
</dbReference>
<proteinExistence type="inferred from homology"/>
<dbReference type="Proteomes" id="UP000317835">
    <property type="component" value="Chromosome"/>
</dbReference>
<comment type="similarity">
    <text evidence="1">Belongs to the thioesterase PaaI family.</text>
</comment>
<dbReference type="Pfam" id="PF03061">
    <property type="entry name" value="4HBT"/>
    <property type="match status" value="1"/>
</dbReference>
<dbReference type="GO" id="GO:0047617">
    <property type="term" value="F:fatty acyl-CoA hydrolase activity"/>
    <property type="evidence" value="ECO:0007669"/>
    <property type="project" value="InterPro"/>
</dbReference>
<name>A0A518GWS1_9BACT</name>
<dbReference type="PANTHER" id="PTHR21660">
    <property type="entry name" value="THIOESTERASE SUPERFAMILY MEMBER-RELATED"/>
    <property type="match status" value="1"/>
</dbReference>
<gene>
    <name evidence="5" type="ORF">ElP_08880</name>
</gene>
<evidence type="ECO:0000313" key="5">
    <source>
        <dbReference type="EMBL" id="QDV33046.1"/>
    </source>
</evidence>
<reference evidence="5 6" key="1">
    <citation type="submission" date="2019-02" db="EMBL/GenBank/DDBJ databases">
        <title>Deep-cultivation of Planctomycetes and their phenomic and genomic characterization uncovers novel biology.</title>
        <authorList>
            <person name="Wiegand S."/>
            <person name="Jogler M."/>
            <person name="Boedeker C."/>
            <person name="Pinto D."/>
            <person name="Vollmers J."/>
            <person name="Rivas-Marin E."/>
            <person name="Kohn T."/>
            <person name="Peeters S.H."/>
            <person name="Heuer A."/>
            <person name="Rast P."/>
            <person name="Oberbeckmann S."/>
            <person name="Bunk B."/>
            <person name="Jeske O."/>
            <person name="Meyerdierks A."/>
            <person name="Storesund J.E."/>
            <person name="Kallscheuer N."/>
            <person name="Luecker S."/>
            <person name="Lage O.M."/>
            <person name="Pohl T."/>
            <person name="Merkel B.J."/>
            <person name="Hornburger P."/>
            <person name="Mueller R.-W."/>
            <person name="Bruemmer F."/>
            <person name="Labrenz M."/>
            <person name="Spormann A.M."/>
            <person name="Op den Camp H."/>
            <person name="Overmann J."/>
            <person name="Amann R."/>
            <person name="Jetten M.S.M."/>
            <person name="Mascher T."/>
            <person name="Medema M.H."/>
            <person name="Devos D.P."/>
            <person name="Kaster A.-K."/>
            <person name="Ovreas L."/>
            <person name="Rohde M."/>
            <person name="Galperin M.Y."/>
            <person name="Jogler C."/>
        </authorList>
    </citation>
    <scope>NUCLEOTIDE SEQUENCE [LARGE SCALE GENOMIC DNA]</scope>
    <source>
        <strain evidence="5 6">ElP</strain>
    </source>
</reference>
<organism evidence="5 6">
    <name type="scientific">Tautonia plasticadhaerens</name>
    <dbReference type="NCBI Taxonomy" id="2527974"/>
    <lineage>
        <taxon>Bacteria</taxon>
        <taxon>Pseudomonadati</taxon>
        <taxon>Planctomycetota</taxon>
        <taxon>Planctomycetia</taxon>
        <taxon>Isosphaerales</taxon>
        <taxon>Isosphaeraceae</taxon>
        <taxon>Tautonia</taxon>
    </lineage>
</organism>
<evidence type="ECO:0000256" key="3">
    <source>
        <dbReference type="SAM" id="MobiDB-lite"/>
    </source>
</evidence>
<dbReference type="EMBL" id="CP036426">
    <property type="protein sequence ID" value="QDV33046.1"/>
    <property type="molecule type" value="Genomic_DNA"/>
</dbReference>
<dbReference type="KEGG" id="tpla:ElP_08880"/>
<feature type="domain" description="Thioesterase" evidence="4">
    <location>
        <begin position="56"/>
        <end position="132"/>
    </location>
</feature>
<evidence type="ECO:0000259" key="4">
    <source>
        <dbReference type="Pfam" id="PF03061"/>
    </source>
</evidence>
<evidence type="ECO:0000313" key="6">
    <source>
        <dbReference type="Proteomes" id="UP000317835"/>
    </source>
</evidence>
<keyword evidence="2" id="KW-0378">Hydrolase</keyword>
<keyword evidence="6" id="KW-1185">Reference proteome</keyword>
<dbReference type="InterPro" id="IPR006683">
    <property type="entry name" value="Thioestr_dom"/>
</dbReference>
<dbReference type="InterPro" id="IPR003736">
    <property type="entry name" value="PAAI_dom"/>
</dbReference>
<accession>A0A518GWS1</accession>
<protein>
    <recommendedName>
        <fullName evidence="4">Thioesterase domain-containing protein</fullName>
    </recommendedName>
</protein>
<feature type="compositionally biased region" description="Pro residues" evidence="3">
    <location>
        <begin position="1"/>
        <end position="13"/>
    </location>
</feature>
<dbReference type="InterPro" id="IPR029069">
    <property type="entry name" value="HotDog_dom_sf"/>
</dbReference>
<dbReference type="AlphaFoldDB" id="A0A518GWS1"/>
<sequence length="160" mass="16524">MERPEAPTPPTPGVPADVSDGGFWELLGMVPLPPARPGGPGRVSLRVGEQHLRSLGLMHGGVAAAMLDSFMGRAAFTGSPAGHHLVTVQLNVHFIRPARVGDTLIADGEIQHNGRRSAVVRSELRTDRGALIATGSGTFMHLPTGDGSVGPDRSGGGGSR</sequence>
<feature type="region of interest" description="Disordered" evidence="3">
    <location>
        <begin position="1"/>
        <end position="20"/>
    </location>
</feature>
<evidence type="ECO:0000256" key="1">
    <source>
        <dbReference type="ARBA" id="ARBA00008324"/>
    </source>
</evidence>
<dbReference type="NCBIfam" id="TIGR00369">
    <property type="entry name" value="unchar_dom_1"/>
    <property type="match status" value="1"/>
</dbReference>
<evidence type="ECO:0000256" key="2">
    <source>
        <dbReference type="ARBA" id="ARBA00022801"/>
    </source>
</evidence>
<dbReference type="PANTHER" id="PTHR21660:SF1">
    <property type="entry name" value="ACYL-COENZYME A THIOESTERASE 13"/>
    <property type="match status" value="1"/>
</dbReference>